<dbReference type="Pfam" id="PF00440">
    <property type="entry name" value="TetR_N"/>
    <property type="match status" value="1"/>
</dbReference>
<dbReference type="AlphaFoldDB" id="A0A1M6SXF7"/>
<dbReference type="SUPFAM" id="SSF46689">
    <property type="entry name" value="Homeodomain-like"/>
    <property type="match status" value="1"/>
</dbReference>
<evidence type="ECO:0000259" key="3">
    <source>
        <dbReference type="PROSITE" id="PS50977"/>
    </source>
</evidence>
<dbReference type="InterPro" id="IPR050624">
    <property type="entry name" value="HTH-type_Tx_Regulator"/>
</dbReference>
<protein>
    <submittedName>
        <fullName evidence="4">Transcriptional regulator, TetR family</fullName>
    </submittedName>
</protein>
<accession>A0A1M6SXF7</accession>
<sequence length="189" mass="21460">MGRKSNAAAKRIEIVEALYACLSQKGHETVTIKEIAVQAGVAPGAIHYYFKSKDEIVACLMEYLAEKYQALFSEEFSKIQGLEDFCERFADFLCEEFIFNVPLNRVFYNLVQMGFESAVVQKPLQQMMSVYREQSLDRFSGADYAFDDKGYLLVAVVEGLALQWVIEPAPNEKEGIRKIVRSLMDQLNG</sequence>
<dbReference type="EMBL" id="FQZU01000025">
    <property type="protein sequence ID" value="SHK49330.1"/>
    <property type="molecule type" value="Genomic_DNA"/>
</dbReference>
<dbReference type="PANTHER" id="PTHR43479:SF11">
    <property type="entry name" value="ACREF_ENVCD OPERON REPRESSOR-RELATED"/>
    <property type="match status" value="1"/>
</dbReference>
<dbReference type="PROSITE" id="PS50977">
    <property type="entry name" value="HTH_TETR_2"/>
    <property type="match status" value="1"/>
</dbReference>
<reference evidence="5" key="1">
    <citation type="submission" date="2016-11" db="EMBL/GenBank/DDBJ databases">
        <authorList>
            <person name="Varghese N."/>
            <person name="Submissions S."/>
        </authorList>
    </citation>
    <scope>NUCLEOTIDE SEQUENCE [LARGE SCALE GENOMIC DNA]</scope>
    <source>
        <strain evidence="5">DSM 16219</strain>
    </source>
</reference>
<evidence type="ECO:0000256" key="1">
    <source>
        <dbReference type="ARBA" id="ARBA00023125"/>
    </source>
</evidence>
<dbReference type="RefSeq" id="WP_073477604.1">
    <property type="nucleotide sequence ID" value="NZ_FQZU01000025.1"/>
</dbReference>
<dbReference type="STRING" id="1121393.SAMN02745216_03559"/>
<evidence type="ECO:0000313" key="4">
    <source>
        <dbReference type="EMBL" id="SHK49330.1"/>
    </source>
</evidence>
<dbReference type="SUPFAM" id="SSF48498">
    <property type="entry name" value="Tetracyclin repressor-like, C-terminal domain"/>
    <property type="match status" value="1"/>
</dbReference>
<dbReference type="PRINTS" id="PR00455">
    <property type="entry name" value="HTHTETR"/>
</dbReference>
<evidence type="ECO:0000313" key="5">
    <source>
        <dbReference type="Proteomes" id="UP000183994"/>
    </source>
</evidence>
<feature type="DNA-binding region" description="H-T-H motif" evidence="2">
    <location>
        <begin position="31"/>
        <end position="50"/>
    </location>
</feature>
<keyword evidence="5" id="KW-1185">Reference proteome</keyword>
<name>A0A1M6SXF7_9BACT</name>
<dbReference type="PANTHER" id="PTHR43479">
    <property type="entry name" value="ACREF/ENVCD OPERON REPRESSOR-RELATED"/>
    <property type="match status" value="1"/>
</dbReference>
<dbReference type="InterPro" id="IPR001647">
    <property type="entry name" value="HTH_TetR"/>
</dbReference>
<dbReference type="Gene3D" id="1.10.357.10">
    <property type="entry name" value="Tetracycline Repressor, domain 2"/>
    <property type="match status" value="1"/>
</dbReference>
<organism evidence="4 5">
    <name type="scientific">Desulfatibacillum alkenivorans DSM 16219</name>
    <dbReference type="NCBI Taxonomy" id="1121393"/>
    <lineage>
        <taxon>Bacteria</taxon>
        <taxon>Pseudomonadati</taxon>
        <taxon>Thermodesulfobacteriota</taxon>
        <taxon>Desulfobacteria</taxon>
        <taxon>Desulfobacterales</taxon>
        <taxon>Desulfatibacillaceae</taxon>
        <taxon>Desulfatibacillum</taxon>
    </lineage>
</organism>
<dbReference type="GO" id="GO:0003677">
    <property type="term" value="F:DNA binding"/>
    <property type="evidence" value="ECO:0007669"/>
    <property type="project" value="UniProtKB-UniRule"/>
</dbReference>
<gene>
    <name evidence="4" type="ORF">SAMN02745216_03559</name>
</gene>
<feature type="domain" description="HTH tetR-type" evidence="3">
    <location>
        <begin position="8"/>
        <end position="68"/>
    </location>
</feature>
<proteinExistence type="predicted"/>
<dbReference type="InterPro" id="IPR009057">
    <property type="entry name" value="Homeodomain-like_sf"/>
</dbReference>
<evidence type="ECO:0000256" key="2">
    <source>
        <dbReference type="PROSITE-ProRule" id="PRU00335"/>
    </source>
</evidence>
<dbReference type="Proteomes" id="UP000183994">
    <property type="component" value="Unassembled WGS sequence"/>
</dbReference>
<dbReference type="InterPro" id="IPR036271">
    <property type="entry name" value="Tet_transcr_reg_TetR-rel_C_sf"/>
</dbReference>
<keyword evidence="1 2" id="KW-0238">DNA-binding</keyword>
<dbReference type="OrthoDB" id="9790413at2"/>